<evidence type="ECO:0000313" key="2">
    <source>
        <dbReference type="Proteomes" id="UP000012589"/>
    </source>
</evidence>
<comment type="caution">
    <text evidence="1">The sequence shown here is derived from an EMBL/GenBank/DDBJ whole genome shotgun (WGS) entry which is preliminary data.</text>
</comment>
<gene>
    <name evidence="1" type="ORF">C823_05446</name>
</gene>
<evidence type="ECO:0000313" key="1">
    <source>
        <dbReference type="EMBL" id="EMZ19621.1"/>
    </source>
</evidence>
<reference evidence="1 2" key="1">
    <citation type="journal article" date="2014" name="Genome Announc.">
        <title>Draft genome sequences of the altered schaedler flora, a defined bacterial community from gnotobiotic mice.</title>
        <authorList>
            <person name="Wannemuehler M.J."/>
            <person name="Overstreet A.M."/>
            <person name="Ward D.V."/>
            <person name="Phillips G.J."/>
        </authorList>
    </citation>
    <scope>NUCLEOTIDE SEQUENCE [LARGE SCALE GENOMIC DNA]</scope>
    <source>
        <strain evidence="1 2">ASF492</strain>
    </source>
</reference>
<dbReference type="HOGENOM" id="CLU_3216412_0_0_9"/>
<dbReference type="EMBL" id="AQFT01000160">
    <property type="protein sequence ID" value="EMZ19621.1"/>
    <property type="molecule type" value="Genomic_DNA"/>
</dbReference>
<keyword evidence="2" id="KW-1185">Reference proteome</keyword>
<protein>
    <submittedName>
        <fullName evidence="1">Uncharacterized protein</fullName>
    </submittedName>
</protein>
<dbReference type="STRING" id="1235802.C823_05446"/>
<dbReference type="AlphaFoldDB" id="N1ZUM6"/>
<dbReference type="Proteomes" id="UP000012589">
    <property type="component" value="Unassembled WGS sequence"/>
</dbReference>
<organism evidence="1 2">
    <name type="scientific">Eubacterium plexicaudatum ASF492</name>
    <dbReference type="NCBI Taxonomy" id="1235802"/>
    <lineage>
        <taxon>Bacteria</taxon>
        <taxon>Bacillati</taxon>
        <taxon>Bacillota</taxon>
        <taxon>Clostridia</taxon>
        <taxon>Eubacteriales</taxon>
        <taxon>Eubacteriaceae</taxon>
        <taxon>Eubacterium</taxon>
    </lineage>
</organism>
<accession>N1ZUM6</accession>
<name>N1ZUM6_9FIRM</name>
<sequence>MRFRKFLNPYKTRDSSFREYTKIIRGNYGFLRVIFLTMNVSKKD</sequence>
<proteinExistence type="predicted"/>